<dbReference type="GO" id="GO:0016020">
    <property type="term" value="C:membrane"/>
    <property type="evidence" value="ECO:0007669"/>
    <property type="project" value="UniProtKB-SubCell"/>
</dbReference>
<evidence type="ECO:0000256" key="1">
    <source>
        <dbReference type="ARBA" id="ARBA00004141"/>
    </source>
</evidence>
<feature type="transmembrane region" description="Helical" evidence="5">
    <location>
        <begin position="75"/>
        <end position="98"/>
    </location>
</feature>
<sequence length="387" mass="43938">MWILIRRGPLRQIWQEADLVCYNGVADHFHLHPSVCKLLVLFVVLLFFNGLGQMSNFVAALVLGAEILTSHARVMYSSLATNASFALGYMLLPLFAYYLRDWRGLLLGLSLPGLIYIPMWWLIPESPRWLLFRGKVAEAEAILKKAARWNKVQAPQSIFQQFSVPEKEKETAKKKYSILDLFKTSTIRITTLTLFVIWFILFLAYYCLNLNTSQLHPNPYLSCFICALVEIPAYVVSWLALRKFPRRTSIVVSLCLGAVPLYFIQVVPKDMPTLALIVEMTGKFSFTTGTSLMFTYTSELYPTPLRNTATGACSMVSRIGSCVAPFMLKLNVFMKFLPHITVASLSLFAAFVTLFIPESFGQALPETMEQMAKRERLHCPCQKLKKP</sequence>
<evidence type="ECO:0000256" key="2">
    <source>
        <dbReference type="ARBA" id="ARBA00022692"/>
    </source>
</evidence>
<dbReference type="InterPro" id="IPR020846">
    <property type="entry name" value="MFS_dom"/>
</dbReference>
<feature type="transmembrane region" description="Helical" evidence="5">
    <location>
        <begin position="336"/>
        <end position="356"/>
    </location>
</feature>
<evidence type="ECO:0000313" key="7">
    <source>
        <dbReference type="EMBL" id="KAK7925265.1"/>
    </source>
</evidence>
<dbReference type="PROSITE" id="PS50850">
    <property type="entry name" value="MFS"/>
    <property type="match status" value="1"/>
</dbReference>
<protein>
    <recommendedName>
        <fullName evidence="6">Major facilitator superfamily (MFS) profile domain-containing protein</fullName>
    </recommendedName>
</protein>
<keyword evidence="4 5" id="KW-0472">Membrane</keyword>
<dbReference type="InterPro" id="IPR036259">
    <property type="entry name" value="MFS_trans_sf"/>
</dbReference>
<feature type="transmembrane region" description="Helical" evidence="5">
    <location>
        <begin position="38"/>
        <end position="63"/>
    </location>
</feature>
<dbReference type="PANTHER" id="PTHR24064">
    <property type="entry name" value="SOLUTE CARRIER FAMILY 22 MEMBER"/>
    <property type="match status" value="1"/>
</dbReference>
<dbReference type="GO" id="GO:0022857">
    <property type="term" value="F:transmembrane transporter activity"/>
    <property type="evidence" value="ECO:0007669"/>
    <property type="project" value="InterPro"/>
</dbReference>
<evidence type="ECO:0000256" key="4">
    <source>
        <dbReference type="ARBA" id="ARBA00023136"/>
    </source>
</evidence>
<comment type="caution">
    <text evidence="7">The sequence shown here is derived from an EMBL/GenBank/DDBJ whole genome shotgun (WGS) entry which is preliminary data.</text>
</comment>
<keyword evidence="2 5" id="KW-0812">Transmembrane</keyword>
<dbReference type="Proteomes" id="UP001460270">
    <property type="component" value="Unassembled WGS sequence"/>
</dbReference>
<gene>
    <name evidence="7" type="ORF">WMY93_007575</name>
</gene>
<comment type="subcellular location">
    <subcellularLocation>
        <location evidence="1">Membrane</location>
        <topology evidence="1">Multi-pass membrane protein</topology>
    </subcellularLocation>
</comment>
<feature type="transmembrane region" description="Helical" evidence="5">
    <location>
        <begin position="247"/>
        <end position="264"/>
    </location>
</feature>
<reference evidence="8" key="1">
    <citation type="submission" date="2024-04" db="EMBL/GenBank/DDBJ databases">
        <title>Salinicola lusitanus LLJ914,a marine bacterium isolated from the Okinawa Trough.</title>
        <authorList>
            <person name="Li J."/>
        </authorList>
    </citation>
    <scope>NUCLEOTIDE SEQUENCE [LARGE SCALE GENOMIC DNA]</scope>
</reference>
<evidence type="ECO:0000256" key="5">
    <source>
        <dbReference type="SAM" id="Phobius"/>
    </source>
</evidence>
<feature type="transmembrane region" description="Helical" evidence="5">
    <location>
        <begin position="220"/>
        <end position="241"/>
    </location>
</feature>
<keyword evidence="8" id="KW-1185">Reference proteome</keyword>
<feature type="transmembrane region" description="Helical" evidence="5">
    <location>
        <begin position="187"/>
        <end position="208"/>
    </location>
</feature>
<dbReference type="Gene3D" id="1.20.1250.20">
    <property type="entry name" value="MFS general substrate transporter like domains"/>
    <property type="match status" value="1"/>
</dbReference>
<name>A0AAW0PP25_9GOBI</name>
<evidence type="ECO:0000313" key="8">
    <source>
        <dbReference type="Proteomes" id="UP001460270"/>
    </source>
</evidence>
<organism evidence="7 8">
    <name type="scientific">Mugilogobius chulae</name>
    <name type="common">yellowstripe goby</name>
    <dbReference type="NCBI Taxonomy" id="88201"/>
    <lineage>
        <taxon>Eukaryota</taxon>
        <taxon>Metazoa</taxon>
        <taxon>Chordata</taxon>
        <taxon>Craniata</taxon>
        <taxon>Vertebrata</taxon>
        <taxon>Euteleostomi</taxon>
        <taxon>Actinopterygii</taxon>
        <taxon>Neopterygii</taxon>
        <taxon>Teleostei</taxon>
        <taxon>Neoteleostei</taxon>
        <taxon>Acanthomorphata</taxon>
        <taxon>Gobiaria</taxon>
        <taxon>Gobiiformes</taxon>
        <taxon>Gobioidei</taxon>
        <taxon>Gobiidae</taxon>
        <taxon>Gobionellinae</taxon>
        <taxon>Mugilogobius</taxon>
    </lineage>
</organism>
<dbReference type="Pfam" id="PF00083">
    <property type="entry name" value="Sugar_tr"/>
    <property type="match status" value="1"/>
</dbReference>
<evidence type="ECO:0000259" key="6">
    <source>
        <dbReference type="PROSITE" id="PS50850"/>
    </source>
</evidence>
<dbReference type="InterPro" id="IPR005828">
    <property type="entry name" value="MFS_sugar_transport-like"/>
</dbReference>
<evidence type="ECO:0000256" key="3">
    <source>
        <dbReference type="ARBA" id="ARBA00022989"/>
    </source>
</evidence>
<accession>A0AAW0PP25</accession>
<proteinExistence type="predicted"/>
<feature type="transmembrane region" description="Helical" evidence="5">
    <location>
        <begin position="105"/>
        <end position="123"/>
    </location>
</feature>
<dbReference type="SUPFAM" id="SSF103473">
    <property type="entry name" value="MFS general substrate transporter"/>
    <property type="match status" value="1"/>
</dbReference>
<feature type="domain" description="Major facilitator superfamily (MFS) profile" evidence="6">
    <location>
        <begin position="1"/>
        <end position="361"/>
    </location>
</feature>
<dbReference type="AlphaFoldDB" id="A0AAW0PP25"/>
<dbReference type="EMBL" id="JBBPFD010000005">
    <property type="protein sequence ID" value="KAK7925265.1"/>
    <property type="molecule type" value="Genomic_DNA"/>
</dbReference>
<keyword evidence="3 5" id="KW-1133">Transmembrane helix</keyword>